<reference evidence="1" key="1">
    <citation type="submission" date="2022-12" db="EMBL/GenBank/DDBJ databases">
        <authorList>
            <person name="Alioto T."/>
            <person name="Alioto T."/>
            <person name="Gomez Garrido J."/>
        </authorList>
    </citation>
    <scope>NUCLEOTIDE SEQUENCE</scope>
</reference>
<dbReference type="AlphaFoldDB" id="A0AA35LCK0"/>
<name>A0AA35LCK0_9SAUR</name>
<protein>
    <recommendedName>
        <fullName evidence="3">Reverse transcriptase domain-containing protein</fullName>
    </recommendedName>
</protein>
<gene>
    <name evidence="1" type="ORF">PODLI_1B034491</name>
</gene>
<evidence type="ECO:0000313" key="2">
    <source>
        <dbReference type="Proteomes" id="UP001178461"/>
    </source>
</evidence>
<dbReference type="Proteomes" id="UP001178461">
    <property type="component" value="Chromosome Z"/>
</dbReference>
<evidence type="ECO:0000313" key="1">
    <source>
        <dbReference type="EMBL" id="CAI5793850.1"/>
    </source>
</evidence>
<accession>A0AA35LCK0</accession>
<evidence type="ECO:0008006" key="3">
    <source>
        <dbReference type="Google" id="ProtNLM"/>
    </source>
</evidence>
<sequence>MMVGVAKCCSFVQCSISNHRDGTTLLKDKEAITLCWKKHYQHLFNCNSPIAVKVLSQIPQKQIRDELAVSPNLGELCTAINQMKNNKASGPDGIPGEVFKVDGTELTQQLHKLIEKIWEREEITAAFRDAKIINLFLKCDRMDCGNY</sequence>
<dbReference type="EMBL" id="OX395140">
    <property type="protein sequence ID" value="CAI5793850.1"/>
    <property type="molecule type" value="Genomic_DNA"/>
</dbReference>
<keyword evidence="2" id="KW-1185">Reference proteome</keyword>
<organism evidence="1 2">
    <name type="scientific">Podarcis lilfordi</name>
    <name type="common">Lilford's wall lizard</name>
    <dbReference type="NCBI Taxonomy" id="74358"/>
    <lineage>
        <taxon>Eukaryota</taxon>
        <taxon>Metazoa</taxon>
        <taxon>Chordata</taxon>
        <taxon>Craniata</taxon>
        <taxon>Vertebrata</taxon>
        <taxon>Euteleostomi</taxon>
        <taxon>Lepidosauria</taxon>
        <taxon>Squamata</taxon>
        <taxon>Bifurcata</taxon>
        <taxon>Unidentata</taxon>
        <taxon>Episquamata</taxon>
        <taxon>Laterata</taxon>
        <taxon>Lacertibaenia</taxon>
        <taxon>Lacertidae</taxon>
        <taxon>Podarcis</taxon>
    </lineage>
</organism>
<proteinExistence type="predicted"/>
<dbReference type="PANTHER" id="PTHR19446">
    <property type="entry name" value="REVERSE TRANSCRIPTASES"/>
    <property type="match status" value="1"/>
</dbReference>